<keyword evidence="4" id="KW-0653">Protein transport</keyword>
<dbReference type="InterPro" id="IPR024882">
    <property type="entry name" value="NUP58/p45/49"/>
</dbReference>
<gene>
    <name evidence="10" type="ORF">CHIRRI_LOCUS8393</name>
</gene>
<keyword evidence="7" id="KW-0539">Nucleus</keyword>
<dbReference type="PANTHER" id="PTHR13437">
    <property type="entry name" value="NUCLEOPORIN P58/P45 NUCLEOPORIN-LIKE PROTEIN 1"/>
    <property type="match status" value="1"/>
</dbReference>
<dbReference type="PANTHER" id="PTHR13437:SF2">
    <property type="entry name" value="NUCLEOPORIN P58_P45"/>
    <property type="match status" value="1"/>
</dbReference>
<keyword evidence="11" id="KW-1185">Reference proteome</keyword>
<keyword evidence="5" id="KW-0811">Translocation</keyword>
<protein>
    <submittedName>
        <fullName evidence="10">Uncharacterized protein</fullName>
    </submittedName>
</protein>
<dbReference type="GO" id="GO:0008139">
    <property type="term" value="F:nuclear localization sequence binding"/>
    <property type="evidence" value="ECO:0007669"/>
    <property type="project" value="InterPro"/>
</dbReference>
<evidence type="ECO:0000313" key="11">
    <source>
        <dbReference type="Proteomes" id="UP001153620"/>
    </source>
</evidence>
<evidence type="ECO:0000256" key="5">
    <source>
        <dbReference type="ARBA" id="ARBA00023010"/>
    </source>
</evidence>
<evidence type="ECO:0000256" key="3">
    <source>
        <dbReference type="ARBA" id="ARBA00022816"/>
    </source>
</evidence>
<name>A0A9N9WTM8_9DIPT</name>
<comment type="subcellular location">
    <subcellularLocation>
        <location evidence="1">Nucleus</location>
        <location evidence="1">Nuclear pore complex</location>
    </subcellularLocation>
</comment>
<dbReference type="Pfam" id="PF15967">
    <property type="entry name" value="Nucleoporin_FG2"/>
    <property type="match status" value="1"/>
</dbReference>
<reference evidence="10" key="1">
    <citation type="submission" date="2022-01" db="EMBL/GenBank/DDBJ databases">
        <authorList>
            <person name="King R."/>
        </authorList>
    </citation>
    <scope>NUCLEOTIDE SEQUENCE</scope>
</reference>
<dbReference type="Proteomes" id="UP001153620">
    <property type="component" value="Chromosome 2"/>
</dbReference>
<feature type="region of interest" description="Disordered" evidence="9">
    <location>
        <begin position="412"/>
        <end position="433"/>
    </location>
</feature>
<evidence type="ECO:0000313" key="10">
    <source>
        <dbReference type="EMBL" id="CAG9805521.1"/>
    </source>
</evidence>
<evidence type="ECO:0000256" key="6">
    <source>
        <dbReference type="ARBA" id="ARBA00023132"/>
    </source>
</evidence>
<accession>A0A9N9WTM8</accession>
<dbReference type="OrthoDB" id="2538017at2759"/>
<dbReference type="EMBL" id="OU895878">
    <property type="protein sequence ID" value="CAG9805521.1"/>
    <property type="molecule type" value="Genomic_DNA"/>
</dbReference>
<feature type="region of interest" description="Disordered" evidence="9">
    <location>
        <begin position="455"/>
        <end position="474"/>
    </location>
</feature>
<proteinExistence type="predicted"/>
<dbReference type="GO" id="GO:0005643">
    <property type="term" value="C:nuclear pore"/>
    <property type="evidence" value="ECO:0007669"/>
    <property type="project" value="UniProtKB-SubCell"/>
</dbReference>
<dbReference type="Gene3D" id="6.10.140.1350">
    <property type="match status" value="1"/>
</dbReference>
<dbReference type="GO" id="GO:0015031">
    <property type="term" value="P:protein transport"/>
    <property type="evidence" value="ECO:0007669"/>
    <property type="project" value="UniProtKB-KW"/>
</dbReference>
<evidence type="ECO:0000256" key="9">
    <source>
        <dbReference type="SAM" id="MobiDB-lite"/>
    </source>
</evidence>
<dbReference type="GO" id="GO:0017056">
    <property type="term" value="F:structural constituent of nuclear pore"/>
    <property type="evidence" value="ECO:0007669"/>
    <property type="project" value="InterPro"/>
</dbReference>
<evidence type="ECO:0000256" key="7">
    <source>
        <dbReference type="ARBA" id="ARBA00023242"/>
    </source>
</evidence>
<feature type="coiled-coil region" evidence="8">
    <location>
        <begin position="260"/>
        <end position="294"/>
    </location>
</feature>
<dbReference type="AlphaFoldDB" id="A0A9N9WTM8"/>
<reference evidence="10" key="2">
    <citation type="submission" date="2022-10" db="EMBL/GenBank/DDBJ databases">
        <authorList>
            <consortium name="ENA_rothamsted_submissions"/>
            <consortium name="culmorum"/>
            <person name="King R."/>
        </authorList>
    </citation>
    <scope>NUCLEOTIDE SEQUENCE</scope>
</reference>
<dbReference type="GO" id="GO:0051028">
    <property type="term" value="P:mRNA transport"/>
    <property type="evidence" value="ECO:0007669"/>
    <property type="project" value="UniProtKB-KW"/>
</dbReference>
<sequence>MSGFSFGTPQTPQPAQNTALPAFGTPQTTTSSAGSFGSTPIASVGISGSTGGFSFGAAAKPITGFGSPMPNPNNPLTMINNPMQNTNPSLVPQTAAPPSFQLSTASTTTTNLLPISSTPISAVAPVQNNQFSFGTTVANTAPSSFNFGQTSSAPTIAQPSLSLSTTAVPNTQPSLFGGITSSAPVPVQTTQPSINTFVGLGGIDMSTTQQQKVLSEGKVEVAKETHVPSQIVQSIEEFKTYVKNQKTISSEIARSSDRKLKTVTDEIQRMNCVLQETSNNIDNNNSALRHLRNETAKIIENADMAQRTHETPVALQFENVMPQIYFKDLIQKYETDLLNLKQQVELTEKHLQSLANPQMFSAEDLKKGLQQLHESFIALAGRLQEAHSKVETQKTKYLELRKVMLRDTTNVFEEKESTSGNKDSRIQYGPNAFSQDTTQPGYLNLSFQKAQQQQTAPGNFSLQPNSSFNFMTKM</sequence>
<keyword evidence="6" id="KW-0906">Nuclear pore complex</keyword>
<keyword evidence="2" id="KW-0813">Transport</keyword>
<evidence type="ECO:0000256" key="2">
    <source>
        <dbReference type="ARBA" id="ARBA00022448"/>
    </source>
</evidence>
<evidence type="ECO:0000256" key="8">
    <source>
        <dbReference type="SAM" id="Coils"/>
    </source>
</evidence>
<keyword evidence="8" id="KW-0175">Coiled coil</keyword>
<evidence type="ECO:0000256" key="1">
    <source>
        <dbReference type="ARBA" id="ARBA00004567"/>
    </source>
</evidence>
<organism evidence="10 11">
    <name type="scientific">Chironomus riparius</name>
    <dbReference type="NCBI Taxonomy" id="315576"/>
    <lineage>
        <taxon>Eukaryota</taxon>
        <taxon>Metazoa</taxon>
        <taxon>Ecdysozoa</taxon>
        <taxon>Arthropoda</taxon>
        <taxon>Hexapoda</taxon>
        <taxon>Insecta</taxon>
        <taxon>Pterygota</taxon>
        <taxon>Neoptera</taxon>
        <taxon>Endopterygota</taxon>
        <taxon>Diptera</taxon>
        <taxon>Nematocera</taxon>
        <taxon>Chironomoidea</taxon>
        <taxon>Chironomidae</taxon>
        <taxon>Chironominae</taxon>
        <taxon>Chironomus</taxon>
    </lineage>
</organism>
<feature type="compositionally biased region" description="Polar residues" evidence="9">
    <location>
        <begin position="1"/>
        <end position="19"/>
    </location>
</feature>
<evidence type="ECO:0000256" key="4">
    <source>
        <dbReference type="ARBA" id="ARBA00022927"/>
    </source>
</evidence>
<feature type="compositionally biased region" description="Basic and acidic residues" evidence="9">
    <location>
        <begin position="412"/>
        <end position="425"/>
    </location>
</feature>
<keyword evidence="3" id="KW-0509">mRNA transport</keyword>
<feature type="region of interest" description="Disordered" evidence="9">
    <location>
        <begin position="1"/>
        <end position="36"/>
    </location>
</feature>